<evidence type="ECO:0000256" key="7">
    <source>
        <dbReference type="SAM" id="Phobius"/>
    </source>
</evidence>
<dbReference type="GO" id="GO:0008519">
    <property type="term" value="F:ammonium channel activity"/>
    <property type="evidence" value="ECO:0007669"/>
    <property type="project" value="InterPro"/>
</dbReference>
<evidence type="ECO:0000256" key="2">
    <source>
        <dbReference type="ARBA" id="ARBA00011036"/>
    </source>
</evidence>
<dbReference type="PANTHER" id="PTHR11730:SF60">
    <property type="entry name" value="RH50, ISOFORM D"/>
    <property type="match status" value="1"/>
</dbReference>
<reference evidence="8" key="1">
    <citation type="submission" date="2020-04" db="EMBL/GenBank/DDBJ databases">
        <authorList>
            <person name="Alioto T."/>
            <person name="Alioto T."/>
            <person name="Gomez Garrido J."/>
        </authorList>
    </citation>
    <scope>NUCLEOTIDE SEQUENCE</scope>
    <source>
        <strain evidence="8">A484AB</strain>
    </source>
</reference>
<feature type="transmembrane region" description="Helical" evidence="7">
    <location>
        <begin position="309"/>
        <end position="330"/>
    </location>
</feature>
<dbReference type="Proteomes" id="UP001152795">
    <property type="component" value="Unassembled WGS sequence"/>
</dbReference>
<evidence type="ECO:0000313" key="8">
    <source>
        <dbReference type="EMBL" id="CAB3988161.1"/>
    </source>
</evidence>
<gene>
    <name evidence="8" type="ORF">PACLA_8A044489</name>
</gene>
<evidence type="ECO:0000256" key="4">
    <source>
        <dbReference type="ARBA" id="ARBA00022989"/>
    </source>
</evidence>
<dbReference type="InterPro" id="IPR002229">
    <property type="entry name" value="RhesusRHD"/>
</dbReference>
<protein>
    <submittedName>
        <fullName evidence="8">Ammonium transporter Rh type B-like</fullName>
    </submittedName>
</protein>
<evidence type="ECO:0000256" key="1">
    <source>
        <dbReference type="ARBA" id="ARBA00004141"/>
    </source>
</evidence>
<accession>A0A6S7GUC4</accession>
<evidence type="ECO:0000256" key="5">
    <source>
        <dbReference type="ARBA" id="ARBA00023136"/>
    </source>
</evidence>
<evidence type="ECO:0000313" key="9">
    <source>
        <dbReference type="Proteomes" id="UP001152795"/>
    </source>
</evidence>
<feature type="transmembrane region" description="Helical" evidence="7">
    <location>
        <begin position="132"/>
        <end position="151"/>
    </location>
</feature>
<dbReference type="Pfam" id="PF00909">
    <property type="entry name" value="Ammonium_transp"/>
    <property type="match status" value="1"/>
</dbReference>
<feature type="transmembrane region" description="Helical" evidence="7">
    <location>
        <begin position="171"/>
        <end position="192"/>
    </location>
</feature>
<feature type="transmembrane region" description="Helical" evidence="7">
    <location>
        <begin position="227"/>
        <end position="244"/>
    </location>
</feature>
<feature type="transmembrane region" description="Helical" evidence="7">
    <location>
        <begin position="71"/>
        <end position="90"/>
    </location>
</feature>
<feature type="compositionally biased region" description="Polar residues" evidence="6">
    <location>
        <begin position="372"/>
        <end position="382"/>
    </location>
</feature>
<feature type="transmembrane region" description="Helical" evidence="7">
    <location>
        <begin position="45"/>
        <end position="64"/>
    </location>
</feature>
<proteinExistence type="inferred from homology"/>
<keyword evidence="5 7" id="KW-0472">Membrane</keyword>
<organism evidence="8 9">
    <name type="scientific">Paramuricea clavata</name>
    <name type="common">Red gorgonian</name>
    <name type="synonym">Violescent sea-whip</name>
    <dbReference type="NCBI Taxonomy" id="317549"/>
    <lineage>
        <taxon>Eukaryota</taxon>
        <taxon>Metazoa</taxon>
        <taxon>Cnidaria</taxon>
        <taxon>Anthozoa</taxon>
        <taxon>Octocorallia</taxon>
        <taxon>Malacalcyonacea</taxon>
        <taxon>Plexauridae</taxon>
        <taxon>Paramuricea</taxon>
    </lineage>
</organism>
<dbReference type="EMBL" id="CACRXK020001288">
    <property type="protein sequence ID" value="CAB3988161.1"/>
    <property type="molecule type" value="Genomic_DNA"/>
</dbReference>
<dbReference type="PANTHER" id="PTHR11730">
    <property type="entry name" value="AMMONIUM TRANSPORTER"/>
    <property type="match status" value="1"/>
</dbReference>
<name>A0A6S7GUC4_PARCT</name>
<evidence type="ECO:0000256" key="3">
    <source>
        <dbReference type="ARBA" id="ARBA00022692"/>
    </source>
</evidence>
<keyword evidence="9" id="KW-1185">Reference proteome</keyword>
<dbReference type="InterPro" id="IPR024041">
    <property type="entry name" value="NH4_transpt_AmtB-like_dom"/>
</dbReference>
<dbReference type="AlphaFoldDB" id="A0A6S7GUC4"/>
<dbReference type="GO" id="GO:0097272">
    <property type="term" value="P:ammonium homeostasis"/>
    <property type="evidence" value="ECO:0007669"/>
    <property type="project" value="TreeGrafter"/>
</dbReference>
<keyword evidence="3 7" id="KW-0812">Transmembrane</keyword>
<feature type="region of interest" description="Disordered" evidence="6">
    <location>
        <begin position="361"/>
        <end position="382"/>
    </location>
</feature>
<dbReference type="PRINTS" id="PR00342">
    <property type="entry name" value="RHESUSRHD"/>
</dbReference>
<comment type="subcellular location">
    <subcellularLocation>
        <location evidence="1">Membrane</location>
        <topology evidence="1">Multi-pass membrane protein</topology>
    </subcellularLocation>
</comment>
<dbReference type="InterPro" id="IPR029020">
    <property type="entry name" value="Ammonium/urea_transptr"/>
</dbReference>
<dbReference type="GO" id="GO:0005886">
    <property type="term" value="C:plasma membrane"/>
    <property type="evidence" value="ECO:0007669"/>
    <property type="project" value="InterPro"/>
</dbReference>
<evidence type="ECO:0000256" key="6">
    <source>
        <dbReference type="SAM" id="MobiDB-lite"/>
    </source>
</evidence>
<comment type="similarity">
    <text evidence="2">Belongs to the ammonium transporter (TC 2.A.49) family. Rh subfamily.</text>
</comment>
<feature type="transmembrane region" description="Helical" evidence="7">
    <location>
        <begin position="102"/>
        <end position="120"/>
    </location>
</feature>
<dbReference type="OrthoDB" id="534912at2759"/>
<feature type="transmembrane region" description="Helical" evidence="7">
    <location>
        <begin position="204"/>
        <end position="221"/>
    </location>
</feature>
<dbReference type="Gene3D" id="1.10.3430.10">
    <property type="entry name" value="Ammonium transporter AmtB like domains"/>
    <property type="match status" value="1"/>
</dbReference>
<dbReference type="SUPFAM" id="SSF111352">
    <property type="entry name" value="Ammonium transporter"/>
    <property type="match status" value="1"/>
</dbReference>
<comment type="caution">
    <text evidence="8">The sequence shown here is derived from an EMBL/GenBank/DDBJ whole genome shotgun (WGS) entry which is preliminary data.</text>
</comment>
<keyword evidence="4 7" id="KW-1133">Transmembrane helix</keyword>
<sequence>MVMELLVTTSLFLPWPFSGISCIIQGCIHHRGQSGFHIKLNMKSLITADFSAAAVLITFGALLGKVSRLQLLIIAFIEILMFAVNEFILLEELKVADAGGSMVIHCFGAYFGLALSFVLKRPEDTDNNAKEGSVYHSDIFAMIGTIFLWMYWPSFNSVLVSPAVDQQRAVINTYLSLVACCVTTFAVSAFINTDRKLDMVHVQNATLAGGVAVGTLANMIIEPWGAILIGFLAAILSVAGYKYITPFLDEKLHIHDTCGVNNLHGMPAILAGIAGAVAAKLADADDYKDSLGSVFPSDYSSSKRAGYQALALLITLGISIVSGAITGFIVKQSVFDPPTSEQLYDDADFWKLPEIVDNHNQPNAEIPLHRGPTTTRTEAPSS</sequence>